<comment type="caution">
    <text evidence="1">The sequence shown here is derived from an EMBL/GenBank/DDBJ whole genome shotgun (WGS) entry which is preliminary data.</text>
</comment>
<evidence type="ECO:0000313" key="2">
    <source>
        <dbReference type="Proteomes" id="UP000735302"/>
    </source>
</evidence>
<name>A0AAV4DQQ8_9GAST</name>
<dbReference type="AlphaFoldDB" id="A0AAV4DQQ8"/>
<evidence type="ECO:0000313" key="1">
    <source>
        <dbReference type="EMBL" id="GFO46388.1"/>
    </source>
</evidence>
<sequence length="88" mass="10057">MWNVCGEKKRLGGDVECMWGEEKVGWRCGVYVGRGKVGWRCGVCLRRGKGWVKMWSLCGERKRLGGDLECVWVEKVRWMAGAYVGREG</sequence>
<dbReference type="EMBL" id="BLXT01008183">
    <property type="protein sequence ID" value="GFO46388.1"/>
    <property type="molecule type" value="Genomic_DNA"/>
</dbReference>
<gene>
    <name evidence="1" type="ORF">PoB_007289300</name>
</gene>
<reference evidence="1 2" key="1">
    <citation type="journal article" date="2021" name="Elife">
        <title>Chloroplast acquisition without the gene transfer in kleptoplastic sea slugs, Plakobranchus ocellatus.</title>
        <authorList>
            <person name="Maeda T."/>
            <person name="Takahashi S."/>
            <person name="Yoshida T."/>
            <person name="Shimamura S."/>
            <person name="Takaki Y."/>
            <person name="Nagai Y."/>
            <person name="Toyoda A."/>
            <person name="Suzuki Y."/>
            <person name="Arimoto A."/>
            <person name="Ishii H."/>
            <person name="Satoh N."/>
            <person name="Nishiyama T."/>
            <person name="Hasebe M."/>
            <person name="Maruyama T."/>
            <person name="Minagawa J."/>
            <person name="Obokata J."/>
            <person name="Shigenobu S."/>
        </authorList>
    </citation>
    <scope>NUCLEOTIDE SEQUENCE [LARGE SCALE GENOMIC DNA]</scope>
</reference>
<proteinExistence type="predicted"/>
<organism evidence="1 2">
    <name type="scientific">Plakobranchus ocellatus</name>
    <dbReference type="NCBI Taxonomy" id="259542"/>
    <lineage>
        <taxon>Eukaryota</taxon>
        <taxon>Metazoa</taxon>
        <taxon>Spiralia</taxon>
        <taxon>Lophotrochozoa</taxon>
        <taxon>Mollusca</taxon>
        <taxon>Gastropoda</taxon>
        <taxon>Heterobranchia</taxon>
        <taxon>Euthyneura</taxon>
        <taxon>Panpulmonata</taxon>
        <taxon>Sacoglossa</taxon>
        <taxon>Placobranchoidea</taxon>
        <taxon>Plakobranchidae</taxon>
        <taxon>Plakobranchus</taxon>
    </lineage>
</organism>
<dbReference type="Proteomes" id="UP000735302">
    <property type="component" value="Unassembled WGS sequence"/>
</dbReference>
<accession>A0AAV4DQQ8</accession>
<protein>
    <submittedName>
        <fullName evidence="1">Uncharacterized protein</fullName>
    </submittedName>
</protein>
<keyword evidence="2" id="KW-1185">Reference proteome</keyword>